<dbReference type="Proteomes" id="UP001163046">
    <property type="component" value="Unassembled WGS sequence"/>
</dbReference>
<dbReference type="InterPro" id="IPR035914">
    <property type="entry name" value="Sperma_CUB_dom_sf"/>
</dbReference>
<dbReference type="CDD" id="cd00041">
    <property type="entry name" value="CUB"/>
    <property type="match status" value="1"/>
</dbReference>
<evidence type="ECO:0000259" key="7">
    <source>
        <dbReference type="PROSITE" id="PS01180"/>
    </source>
</evidence>
<dbReference type="InterPro" id="IPR032675">
    <property type="entry name" value="LRR_dom_sf"/>
</dbReference>
<name>A0A9X0CUY5_9CNID</name>
<evidence type="ECO:0000256" key="1">
    <source>
        <dbReference type="ARBA" id="ARBA00022614"/>
    </source>
</evidence>
<dbReference type="OrthoDB" id="9971251at2759"/>
<evidence type="ECO:0000256" key="2">
    <source>
        <dbReference type="ARBA" id="ARBA00022729"/>
    </source>
</evidence>
<dbReference type="Gene3D" id="2.60.40.10">
    <property type="entry name" value="Immunoglobulins"/>
    <property type="match status" value="1"/>
</dbReference>
<evidence type="ECO:0008006" key="11">
    <source>
        <dbReference type="Google" id="ProtNLM"/>
    </source>
</evidence>
<dbReference type="InterPro" id="IPR050333">
    <property type="entry name" value="SLRP"/>
</dbReference>
<sequence length="429" mass="49153">MQIQEEIECSTSRQSQNHGSYRDRTNGKDKTRLSVGYIADARENHYKVTCPGNRSQTSVDRRKESKTSEFWIIACCPKGKPLTFLNDNAFCCGGRGHCFDASLLDLSWSLRRAAIIVEVELQQLVPKFRTTRLLRVPKERYVEMAFIMRCTALQCCIDDEYLEVRDGHNQSANLLGTFCGRSTSHIIQGVIRSSGRYMWLKFSPDSSRYLYYFYYKARSVTVPPNLNRVAKTQSVLFNHSSSLWCPAQGAPAPYIVWRKNGTEVQNSTSVRYELNITEEKNEKYSCEVETPDGCPDPCQCTVLKENMDALIWIDCNGKKQRSFSCKVPLVTVKLALSNNQLEVLPSGLFNGNFKLMRLDLSYNELLELPLDVFNKTHLLKEIFLNNNNLTNLPSDLLTGLRFLKNLTLDFNKLEKLNSDVFKDVELYDL</sequence>
<feature type="compositionally biased region" description="Polar residues" evidence="6">
    <location>
        <begin position="9"/>
        <end position="19"/>
    </location>
</feature>
<comment type="caution">
    <text evidence="5">Lacks conserved residue(s) required for the propagation of feature annotation.</text>
</comment>
<keyword evidence="3" id="KW-0677">Repeat</keyword>
<dbReference type="CDD" id="cd00096">
    <property type="entry name" value="Ig"/>
    <property type="match status" value="1"/>
</dbReference>
<dbReference type="PROSITE" id="PS50835">
    <property type="entry name" value="IG_LIKE"/>
    <property type="match status" value="1"/>
</dbReference>
<dbReference type="InterPro" id="IPR013783">
    <property type="entry name" value="Ig-like_fold"/>
</dbReference>
<dbReference type="InterPro" id="IPR001611">
    <property type="entry name" value="Leu-rich_rpt"/>
</dbReference>
<evidence type="ECO:0000259" key="8">
    <source>
        <dbReference type="PROSITE" id="PS50835"/>
    </source>
</evidence>
<evidence type="ECO:0000313" key="10">
    <source>
        <dbReference type="Proteomes" id="UP001163046"/>
    </source>
</evidence>
<dbReference type="EMBL" id="MU826826">
    <property type="protein sequence ID" value="KAJ7375208.1"/>
    <property type="molecule type" value="Genomic_DNA"/>
</dbReference>
<dbReference type="InterPro" id="IPR007110">
    <property type="entry name" value="Ig-like_dom"/>
</dbReference>
<keyword evidence="4" id="KW-1015">Disulfide bond</keyword>
<feature type="region of interest" description="Disordered" evidence="6">
    <location>
        <begin position="1"/>
        <end position="28"/>
    </location>
</feature>
<comment type="caution">
    <text evidence="9">The sequence shown here is derived from an EMBL/GenBank/DDBJ whole genome shotgun (WGS) entry which is preliminary data.</text>
</comment>
<keyword evidence="1" id="KW-0433">Leucine-rich repeat</keyword>
<dbReference type="InterPro" id="IPR000859">
    <property type="entry name" value="CUB_dom"/>
</dbReference>
<evidence type="ECO:0000313" key="9">
    <source>
        <dbReference type="EMBL" id="KAJ7375208.1"/>
    </source>
</evidence>
<reference evidence="9" key="1">
    <citation type="submission" date="2023-01" db="EMBL/GenBank/DDBJ databases">
        <title>Genome assembly of the deep-sea coral Lophelia pertusa.</title>
        <authorList>
            <person name="Herrera S."/>
            <person name="Cordes E."/>
        </authorList>
    </citation>
    <scope>NUCLEOTIDE SEQUENCE</scope>
    <source>
        <strain evidence="9">USNM1676648</strain>
        <tissue evidence="9">Polyp</tissue>
    </source>
</reference>
<dbReference type="GO" id="GO:0005615">
    <property type="term" value="C:extracellular space"/>
    <property type="evidence" value="ECO:0007669"/>
    <property type="project" value="TreeGrafter"/>
</dbReference>
<protein>
    <recommendedName>
        <fullName evidence="11">Ig-like domain-containing protein</fullName>
    </recommendedName>
</protein>
<dbReference type="AlphaFoldDB" id="A0A9X0CUY5"/>
<keyword evidence="10" id="KW-1185">Reference proteome</keyword>
<dbReference type="Gene3D" id="3.80.10.10">
    <property type="entry name" value="Ribonuclease Inhibitor"/>
    <property type="match status" value="1"/>
</dbReference>
<dbReference type="SUPFAM" id="SSF52058">
    <property type="entry name" value="L domain-like"/>
    <property type="match status" value="1"/>
</dbReference>
<feature type="domain" description="CUB" evidence="7">
    <location>
        <begin position="160"/>
        <end position="222"/>
    </location>
</feature>
<dbReference type="Pfam" id="PF00431">
    <property type="entry name" value="CUB"/>
    <property type="match status" value="1"/>
</dbReference>
<proteinExistence type="predicted"/>
<gene>
    <name evidence="9" type="ORF">OS493_001951</name>
</gene>
<dbReference type="PANTHER" id="PTHR45712">
    <property type="entry name" value="AGAP008170-PA"/>
    <property type="match status" value="1"/>
</dbReference>
<evidence type="ECO:0000256" key="6">
    <source>
        <dbReference type="SAM" id="MobiDB-lite"/>
    </source>
</evidence>
<keyword evidence="2" id="KW-0732">Signal</keyword>
<dbReference type="InterPro" id="IPR003591">
    <property type="entry name" value="Leu-rich_rpt_typical-subtyp"/>
</dbReference>
<dbReference type="Pfam" id="PF13855">
    <property type="entry name" value="LRR_8"/>
    <property type="match status" value="1"/>
</dbReference>
<dbReference type="Gene3D" id="2.60.120.290">
    <property type="entry name" value="Spermadhesin, CUB domain"/>
    <property type="match status" value="1"/>
</dbReference>
<accession>A0A9X0CUY5</accession>
<dbReference type="PANTHER" id="PTHR45712:SF1">
    <property type="entry name" value="NEPHROCAN"/>
    <property type="match status" value="1"/>
</dbReference>
<dbReference type="PROSITE" id="PS01180">
    <property type="entry name" value="CUB"/>
    <property type="match status" value="1"/>
</dbReference>
<feature type="domain" description="Ig-like" evidence="8">
    <location>
        <begin position="224"/>
        <end position="289"/>
    </location>
</feature>
<evidence type="ECO:0000256" key="3">
    <source>
        <dbReference type="ARBA" id="ARBA00022737"/>
    </source>
</evidence>
<dbReference type="Pfam" id="PF13895">
    <property type="entry name" value="Ig_2"/>
    <property type="match status" value="1"/>
</dbReference>
<dbReference type="InterPro" id="IPR036179">
    <property type="entry name" value="Ig-like_dom_sf"/>
</dbReference>
<dbReference type="SUPFAM" id="SSF48726">
    <property type="entry name" value="Immunoglobulin"/>
    <property type="match status" value="1"/>
</dbReference>
<evidence type="ECO:0000256" key="4">
    <source>
        <dbReference type="ARBA" id="ARBA00023157"/>
    </source>
</evidence>
<dbReference type="SMART" id="SM00369">
    <property type="entry name" value="LRR_TYP"/>
    <property type="match status" value="4"/>
</dbReference>
<evidence type="ECO:0000256" key="5">
    <source>
        <dbReference type="PROSITE-ProRule" id="PRU00059"/>
    </source>
</evidence>
<dbReference type="SUPFAM" id="SSF49854">
    <property type="entry name" value="Spermadhesin, CUB domain"/>
    <property type="match status" value="1"/>
</dbReference>
<organism evidence="9 10">
    <name type="scientific">Desmophyllum pertusum</name>
    <dbReference type="NCBI Taxonomy" id="174260"/>
    <lineage>
        <taxon>Eukaryota</taxon>
        <taxon>Metazoa</taxon>
        <taxon>Cnidaria</taxon>
        <taxon>Anthozoa</taxon>
        <taxon>Hexacorallia</taxon>
        <taxon>Scleractinia</taxon>
        <taxon>Caryophylliina</taxon>
        <taxon>Caryophylliidae</taxon>
        <taxon>Desmophyllum</taxon>
    </lineage>
</organism>